<organism evidence="4 5">
    <name type="scientific">Aliarcobacter cryaerophilus ATCC 43158</name>
    <dbReference type="NCBI Taxonomy" id="1032070"/>
    <lineage>
        <taxon>Bacteria</taxon>
        <taxon>Pseudomonadati</taxon>
        <taxon>Campylobacterota</taxon>
        <taxon>Epsilonproteobacteria</taxon>
        <taxon>Campylobacterales</taxon>
        <taxon>Arcobacteraceae</taxon>
        <taxon>Aliarcobacter</taxon>
    </lineage>
</organism>
<feature type="domain" description="Fe/B12 periplasmic-binding" evidence="3">
    <location>
        <begin position="19"/>
        <end position="272"/>
    </location>
</feature>
<dbReference type="InterPro" id="IPR054828">
    <property type="entry name" value="Vit_B12_bind_prot"/>
</dbReference>
<dbReference type="RefSeq" id="WP_105917407.1">
    <property type="nucleotide sequence ID" value="NZ_CP021072.1"/>
</dbReference>
<dbReference type="NCBIfam" id="NF038402">
    <property type="entry name" value="TroA_like"/>
    <property type="match status" value="1"/>
</dbReference>
<sequence length="277" mass="31672">MKKVLYFLLCLNILDANERIITLSPAINEIAFALGLGNKIIANTEFCDFPIESKNIQKVGGYGSVSLEKVVNLNPTIILNQDYDKKLNQSLKDLNFKTLVYKTNSLEDIKFTIKDLGEVFNKKEEAKNLNNQIENSLESLKNIIENKKILIVISPQNTLSNQIFVAGNFIYFEDIIKSSNNVNAYQSSLKSQPSINSEKLITLNPDIIILLAPFLENDEKSKEKYIKMWEKLPINASKKKNVYIIDKLYSGIPSHRIKYFIDDFKGILEDVRTKKLQ</sequence>
<feature type="coiled-coil region" evidence="2">
    <location>
        <begin position="119"/>
        <end position="150"/>
    </location>
</feature>
<evidence type="ECO:0000256" key="2">
    <source>
        <dbReference type="SAM" id="Coils"/>
    </source>
</evidence>
<dbReference type="PANTHER" id="PTHR30535:SF34">
    <property type="entry name" value="MOLYBDATE-BINDING PROTEIN MOLA"/>
    <property type="match status" value="1"/>
</dbReference>
<dbReference type="SUPFAM" id="SSF53807">
    <property type="entry name" value="Helical backbone' metal receptor"/>
    <property type="match status" value="1"/>
</dbReference>
<evidence type="ECO:0000256" key="1">
    <source>
        <dbReference type="ARBA" id="ARBA00022729"/>
    </source>
</evidence>
<gene>
    <name evidence="4" type="ORF">ACRYA_0936</name>
</gene>
<keyword evidence="1" id="KW-0732">Signal</keyword>
<evidence type="ECO:0000313" key="5">
    <source>
        <dbReference type="Proteomes" id="UP000273809"/>
    </source>
</evidence>
<dbReference type="Pfam" id="PF01497">
    <property type="entry name" value="Peripla_BP_2"/>
    <property type="match status" value="1"/>
</dbReference>
<protein>
    <submittedName>
        <fullName evidence="4">Iron siderophore ABC transporter, periplasmic substrate-binding protein</fullName>
    </submittedName>
</protein>
<name>A0AAD0XAH9_9BACT</name>
<dbReference type="PANTHER" id="PTHR30535">
    <property type="entry name" value="VITAMIN B12-BINDING PROTEIN"/>
    <property type="match status" value="1"/>
</dbReference>
<dbReference type="Proteomes" id="UP000273809">
    <property type="component" value="Chromosome"/>
</dbReference>
<dbReference type="InterPro" id="IPR002491">
    <property type="entry name" value="ABC_transptr_periplasmic_BD"/>
</dbReference>
<dbReference type="GeneID" id="56461153"/>
<dbReference type="GO" id="GO:0071281">
    <property type="term" value="P:cellular response to iron ion"/>
    <property type="evidence" value="ECO:0007669"/>
    <property type="project" value="TreeGrafter"/>
</dbReference>
<dbReference type="InterPro" id="IPR050902">
    <property type="entry name" value="ABC_Transporter_SBP"/>
</dbReference>
<dbReference type="Gene3D" id="3.40.50.1980">
    <property type="entry name" value="Nitrogenase molybdenum iron protein domain"/>
    <property type="match status" value="2"/>
</dbReference>
<proteinExistence type="predicted"/>
<dbReference type="EMBL" id="CP032823">
    <property type="protein sequence ID" value="AYJ80066.1"/>
    <property type="molecule type" value="Genomic_DNA"/>
</dbReference>
<reference evidence="4 5" key="1">
    <citation type="submission" date="2018-10" db="EMBL/GenBank/DDBJ databases">
        <title>Complete genome sequences of Arcobacter cryaerophilus strains ATCC 43158 and ATCC 49615.</title>
        <authorList>
            <person name="Miller W.G."/>
            <person name="Yee E."/>
            <person name="Bono J.L."/>
        </authorList>
    </citation>
    <scope>NUCLEOTIDE SEQUENCE [LARGE SCALE GENOMIC DNA]</scope>
    <source>
        <strain evidence="4 5">ATCC 43158</strain>
    </source>
</reference>
<dbReference type="AlphaFoldDB" id="A0AAD0XAH9"/>
<keyword evidence="2" id="KW-0175">Coiled coil</keyword>
<dbReference type="KEGG" id="acre:ACRYA_0936"/>
<evidence type="ECO:0000259" key="3">
    <source>
        <dbReference type="PROSITE" id="PS50983"/>
    </source>
</evidence>
<dbReference type="PROSITE" id="PS50983">
    <property type="entry name" value="FE_B12_PBP"/>
    <property type="match status" value="1"/>
</dbReference>
<accession>A0AAD0XAH9</accession>
<evidence type="ECO:0000313" key="4">
    <source>
        <dbReference type="EMBL" id="AYJ80066.1"/>
    </source>
</evidence>